<dbReference type="CDD" id="cd16841">
    <property type="entry name" value="RraA_family"/>
    <property type="match status" value="1"/>
</dbReference>
<evidence type="ECO:0000256" key="5">
    <source>
        <dbReference type="PIRSR" id="PIRSR605493-1"/>
    </source>
</evidence>
<comment type="cofactor">
    <cofactor evidence="5">
        <name>Mg(2+)</name>
        <dbReference type="ChEBI" id="CHEBI:18420"/>
    </cofactor>
</comment>
<protein>
    <recommendedName>
        <fullName evidence="2">Putative 4-hydroxy-4-methyl-2-oxoglutarate aldolase</fullName>
    </recommendedName>
    <alternativeName>
        <fullName evidence="3">Regulator of ribonuclease activity homolog</fullName>
    </alternativeName>
    <alternativeName>
        <fullName evidence="4">RraA-like protein</fullName>
    </alternativeName>
</protein>
<gene>
    <name evidence="6" type="ORF">SAMN05192564_106284</name>
</gene>
<dbReference type="PANTHER" id="PTHR33254:SF4">
    <property type="entry name" value="4-HYDROXY-4-METHYL-2-OXOGLUTARATE ALDOLASE 3-RELATED"/>
    <property type="match status" value="1"/>
</dbReference>
<feature type="binding site" evidence="5">
    <location>
        <position position="111"/>
    </location>
    <ligand>
        <name>Mg(2+)</name>
        <dbReference type="ChEBI" id="CHEBI:18420"/>
    </ligand>
</feature>
<sequence>MNEAFSVALLDAARRLGSATLHEAGGKVGALPSSIKPLDPHWRIAAPAFTVAGPALDNLWLHRAIYAAPERAVLVHECGGYAESGYWGGVMANAAIARGLAGLVTEGGARDVEELRTLDFVVCSANICIRGTGKRSDGAGTLGRSVRIGEVIVYTGDLVVADADGVVVLPVADAAHIVAKGIEREAKEKDIIARIKRGERSLDIYGLPENPQ</sequence>
<dbReference type="RefSeq" id="WP_090535573.1">
    <property type="nucleotide sequence ID" value="NZ_FNRQ01000006.1"/>
</dbReference>
<evidence type="ECO:0000256" key="3">
    <source>
        <dbReference type="ARBA" id="ARBA00029596"/>
    </source>
</evidence>
<evidence type="ECO:0000256" key="4">
    <source>
        <dbReference type="ARBA" id="ARBA00030169"/>
    </source>
</evidence>
<dbReference type="GO" id="GO:0046872">
    <property type="term" value="F:metal ion binding"/>
    <property type="evidence" value="ECO:0007669"/>
    <property type="project" value="UniProtKB-KW"/>
</dbReference>
<accession>A0A1H4GTD9</accession>
<evidence type="ECO:0000313" key="6">
    <source>
        <dbReference type="EMBL" id="SEB12310.1"/>
    </source>
</evidence>
<feature type="binding site" evidence="5">
    <location>
        <position position="110"/>
    </location>
    <ligand>
        <name>substrate</name>
    </ligand>
</feature>
<dbReference type="Gene3D" id="3.50.30.40">
    <property type="entry name" value="Ribonuclease E inhibitor RraA/RraA-like"/>
    <property type="match status" value="1"/>
</dbReference>
<keyword evidence="5" id="KW-0460">Magnesium</keyword>
<proteinExistence type="predicted"/>
<evidence type="ECO:0000256" key="2">
    <source>
        <dbReference type="ARBA" id="ARBA00016549"/>
    </source>
</evidence>
<feature type="binding site" evidence="5">
    <location>
        <begin position="88"/>
        <end position="91"/>
    </location>
    <ligand>
        <name>substrate</name>
    </ligand>
</feature>
<dbReference type="OrthoDB" id="8717144at2"/>
<evidence type="ECO:0000256" key="1">
    <source>
        <dbReference type="ARBA" id="ARBA00001968"/>
    </source>
</evidence>
<dbReference type="AlphaFoldDB" id="A0A1H4GTD9"/>
<dbReference type="PANTHER" id="PTHR33254">
    <property type="entry name" value="4-HYDROXY-4-METHYL-2-OXOGLUTARATE ALDOLASE 3-RELATED"/>
    <property type="match status" value="1"/>
</dbReference>
<dbReference type="Pfam" id="PF03737">
    <property type="entry name" value="RraA-like"/>
    <property type="match status" value="1"/>
</dbReference>
<dbReference type="SUPFAM" id="SSF89562">
    <property type="entry name" value="RraA-like"/>
    <property type="match status" value="1"/>
</dbReference>
<evidence type="ECO:0000313" key="7">
    <source>
        <dbReference type="Proteomes" id="UP000198638"/>
    </source>
</evidence>
<keyword evidence="7" id="KW-1185">Reference proteome</keyword>
<dbReference type="Proteomes" id="UP000198638">
    <property type="component" value="Unassembled WGS sequence"/>
</dbReference>
<dbReference type="InterPro" id="IPR005493">
    <property type="entry name" value="RraA/RraA-like"/>
</dbReference>
<dbReference type="STRING" id="83784.SAMN05192564_106284"/>
<keyword evidence="5" id="KW-0479">Metal-binding</keyword>
<dbReference type="EMBL" id="FNRQ01000006">
    <property type="protein sequence ID" value="SEB12310.1"/>
    <property type="molecule type" value="Genomic_DNA"/>
</dbReference>
<name>A0A1H4GTD9_9BURK</name>
<organism evidence="6 7">
    <name type="scientific">Paraburkholderia sartisoli</name>
    <dbReference type="NCBI Taxonomy" id="83784"/>
    <lineage>
        <taxon>Bacteria</taxon>
        <taxon>Pseudomonadati</taxon>
        <taxon>Pseudomonadota</taxon>
        <taxon>Betaproteobacteria</taxon>
        <taxon>Burkholderiales</taxon>
        <taxon>Burkholderiaceae</taxon>
        <taxon>Paraburkholderia</taxon>
    </lineage>
</organism>
<comment type="cofactor">
    <cofactor evidence="1">
        <name>a divalent metal cation</name>
        <dbReference type="ChEBI" id="CHEBI:60240"/>
    </cofactor>
</comment>
<reference evidence="7" key="1">
    <citation type="submission" date="2016-10" db="EMBL/GenBank/DDBJ databases">
        <authorList>
            <person name="Varghese N."/>
            <person name="Submissions S."/>
        </authorList>
    </citation>
    <scope>NUCLEOTIDE SEQUENCE [LARGE SCALE GENOMIC DNA]</scope>
    <source>
        <strain evidence="7">LMG 24000</strain>
    </source>
</reference>
<dbReference type="InterPro" id="IPR036704">
    <property type="entry name" value="RraA/RraA-like_sf"/>
</dbReference>